<comment type="subcellular location">
    <subcellularLocation>
        <location evidence="1">Cytoplasm</location>
    </subcellularLocation>
</comment>
<feature type="region of interest" description="Disordered" evidence="6">
    <location>
        <begin position="1"/>
        <end position="26"/>
    </location>
</feature>
<dbReference type="GO" id="GO:0046872">
    <property type="term" value="F:metal ion binding"/>
    <property type="evidence" value="ECO:0007669"/>
    <property type="project" value="UniProtKB-KW"/>
</dbReference>
<evidence type="ECO:0000256" key="5">
    <source>
        <dbReference type="PROSITE-ProRule" id="PRU01131"/>
    </source>
</evidence>
<feature type="compositionally biased region" description="Gly residues" evidence="6">
    <location>
        <begin position="153"/>
        <end position="162"/>
    </location>
</feature>
<feature type="domain" description="FLZ-type" evidence="7">
    <location>
        <begin position="96"/>
        <end position="139"/>
    </location>
</feature>
<dbReference type="Gramene" id="TraesRN6B0100907100.1">
    <property type="protein sequence ID" value="TraesRN6B0100907100.1"/>
    <property type="gene ID" value="TraesRN6B0100907100"/>
</dbReference>
<dbReference type="AlphaFoldDB" id="A0A3B6PQ20"/>
<dbReference type="EnsemblPlants" id="TraesCS6B02G325800.1">
    <property type="protein sequence ID" value="TraesCS6B02G325800.1"/>
    <property type="gene ID" value="TraesCS6B02G325800"/>
</dbReference>
<dbReference type="RefSeq" id="XP_044409680.1">
    <property type="nucleotide sequence ID" value="XM_044553745.1"/>
</dbReference>
<organism evidence="8">
    <name type="scientific">Triticum aestivum</name>
    <name type="common">Wheat</name>
    <dbReference type="NCBI Taxonomy" id="4565"/>
    <lineage>
        <taxon>Eukaryota</taxon>
        <taxon>Viridiplantae</taxon>
        <taxon>Streptophyta</taxon>
        <taxon>Embryophyta</taxon>
        <taxon>Tracheophyta</taxon>
        <taxon>Spermatophyta</taxon>
        <taxon>Magnoliopsida</taxon>
        <taxon>Liliopsida</taxon>
        <taxon>Poales</taxon>
        <taxon>Poaceae</taxon>
        <taxon>BOP clade</taxon>
        <taxon>Pooideae</taxon>
        <taxon>Triticodae</taxon>
        <taxon>Triticeae</taxon>
        <taxon>Triticinae</taxon>
        <taxon>Triticum</taxon>
    </lineage>
</organism>
<accession>A0A3B6PQ20</accession>
<dbReference type="Gramene" id="TraesCS6B02G325800.1">
    <property type="protein sequence ID" value="TraesCS6B02G325800.1"/>
    <property type="gene ID" value="TraesCS6B02G325800"/>
</dbReference>
<dbReference type="PANTHER" id="PTHR33059:SF104">
    <property type="entry name" value="OS02G0751300 PROTEIN"/>
    <property type="match status" value="1"/>
</dbReference>
<evidence type="ECO:0000256" key="6">
    <source>
        <dbReference type="SAM" id="MobiDB-lite"/>
    </source>
</evidence>
<gene>
    <name evidence="8" type="primary">LOC123134494</name>
</gene>
<keyword evidence="4" id="KW-0479">Metal-binding</keyword>
<keyword evidence="3" id="KW-0963">Cytoplasm</keyword>
<sequence>MDRCGAGTSERASSARTQSDEMLKKRPRSIVLRRKVSGASMPSAARRVRQVSGDDKAARARPIFFVSANTVKMGAGGGATPYLKRDTFAGLWMAAAFLAACGICRKPLAGEDAYIDRGEFAFCSDECRKLYIKWKRACSLKSRKKAPSKKSGSSGGSCGGPG</sequence>
<dbReference type="Pfam" id="PF04570">
    <property type="entry name" value="zf-FLZ"/>
    <property type="match status" value="1"/>
</dbReference>
<name>A0A3B6PQ20_WHEAT</name>
<comment type="similarity">
    <text evidence="2">Belongs to the FLZ family.</text>
</comment>
<dbReference type="KEGG" id="taes:123134494"/>
<dbReference type="GO" id="GO:0005737">
    <property type="term" value="C:cytoplasm"/>
    <property type="evidence" value="ECO:0007669"/>
    <property type="project" value="UniProtKB-SubCell"/>
</dbReference>
<proteinExistence type="inferred from homology"/>
<evidence type="ECO:0000256" key="3">
    <source>
        <dbReference type="ARBA" id="ARBA00022490"/>
    </source>
</evidence>
<dbReference type="Gramene" id="TraesNOR6B03G03618540.1">
    <property type="protein sequence ID" value="TraesNOR6B03G03618540.1"/>
    <property type="gene ID" value="TraesNOR6B03G03618540"/>
</dbReference>
<dbReference type="Gramene" id="TraesARI6B03G03542080.1">
    <property type="protein sequence ID" value="TraesARI6B03G03542080.1"/>
    <property type="gene ID" value="TraesARI6B03G03542080"/>
</dbReference>
<keyword evidence="9" id="KW-1185">Reference proteome</keyword>
<dbReference type="Gramene" id="TraesCS6B03G0924800.1">
    <property type="protein sequence ID" value="TraesCS6B03G0924800.1.CDS"/>
    <property type="gene ID" value="TraesCS6B03G0924800"/>
</dbReference>
<evidence type="ECO:0000256" key="2">
    <source>
        <dbReference type="ARBA" id="ARBA00009374"/>
    </source>
</evidence>
<dbReference type="InterPro" id="IPR007650">
    <property type="entry name" value="Zf-FLZ_dom"/>
</dbReference>
<evidence type="ECO:0000313" key="8">
    <source>
        <dbReference type="EnsemblPlants" id="TraesCS6B02G325800.1"/>
    </source>
</evidence>
<evidence type="ECO:0000256" key="1">
    <source>
        <dbReference type="ARBA" id="ARBA00004496"/>
    </source>
</evidence>
<reference evidence="8" key="1">
    <citation type="submission" date="2018-08" db="EMBL/GenBank/DDBJ databases">
        <authorList>
            <person name="Rossello M."/>
        </authorList>
    </citation>
    <scope>NUCLEOTIDE SEQUENCE [LARGE SCALE GENOMIC DNA]</scope>
    <source>
        <strain evidence="8">cv. Chinese Spring</strain>
    </source>
</reference>
<dbReference type="PANTHER" id="PTHR33059">
    <property type="entry name" value="FCS-LIKE ZINC FINGER 5"/>
    <property type="match status" value="1"/>
</dbReference>
<evidence type="ECO:0000259" key="7">
    <source>
        <dbReference type="PROSITE" id="PS51795"/>
    </source>
</evidence>
<dbReference type="GeneID" id="123134494"/>
<reference evidence="8" key="2">
    <citation type="submission" date="2018-10" db="UniProtKB">
        <authorList>
            <consortium name="EnsemblPlants"/>
        </authorList>
    </citation>
    <scope>IDENTIFICATION</scope>
</reference>
<protein>
    <recommendedName>
        <fullName evidence="7">FLZ-type domain-containing protein</fullName>
    </recommendedName>
</protein>
<evidence type="ECO:0000313" key="9">
    <source>
        <dbReference type="Proteomes" id="UP000019116"/>
    </source>
</evidence>
<dbReference type="Proteomes" id="UP000019116">
    <property type="component" value="Chromosome 6B"/>
</dbReference>
<feature type="region of interest" description="Disordered" evidence="6">
    <location>
        <begin position="140"/>
        <end position="162"/>
    </location>
</feature>
<dbReference type="PROSITE" id="PS51795">
    <property type="entry name" value="ZF_FLZ"/>
    <property type="match status" value="1"/>
</dbReference>
<evidence type="ECO:0000256" key="4">
    <source>
        <dbReference type="ARBA" id="ARBA00022723"/>
    </source>
</evidence>
<feature type="zinc finger region" description="FLZ-type" evidence="5">
    <location>
        <begin position="96"/>
        <end position="139"/>
    </location>
</feature>